<dbReference type="InterPro" id="IPR008279">
    <property type="entry name" value="PEP-util_enz_mobile_dom"/>
</dbReference>
<name>A0A7C2K1J1_UNCW3</name>
<dbReference type="GO" id="GO:0016772">
    <property type="term" value="F:transferase activity, transferring phosphorus-containing groups"/>
    <property type="evidence" value="ECO:0007669"/>
    <property type="project" value="InterPro"/>
</dbReference>
<comment type="caution">
    <text evidence="2">The sequence shown here is derived from an EMBL/GenBank/DDBJ whole genome shotgun (WGS) entry which is preliminary data.</text>
</comment>
<dbReference type="Pfam" id="PF00391">
    <property type="entry name" value="PEP-utilizers"/>
    <property type="match status" value="1"/>
</dbReference>
<gene>
    <name evidence="2" type="ORF">ENQ77_00975</name>
</gene>
<sequence length="49" mass="5156">MAVSIVGGIITEKGGMLSHGAIIEREYNVPTVETGQKLKVKADITSLTV</sequence>
<evidence type="ECO:0000259" key="1">
    <source>
        <dbReference type="Pfam" id="PF00391"/>
    </source>
</evidence>
<dbReference type="InterPro" id="IPR036637">
    <property type="entry name" value="Phosphohistidine_dom_sf"/>
</dbReference>
<protein>
    <recommendedName>
        <fullName evidence="1">PEP-utilising enzyme mobile domain-containing protein</fullName>
    </recommendedName>
</protein>
<dbReference type="Gene3D" id="3.50.30.10">
    <property type="entry name" value="Phosphohistidine domain"/>
    <property type="match status" value="1"/>
</dbReference>
<dbReference type="SUPFAM" id="SSF52009">
    <property type="entry name" value="Phosphohistidine domain"/>
    <property type="match status" value="1"/>
</dbReference>
<evidence type="ECO:0000313" key="2">
    <source>
        <dbReference type="EMBL" id="HEN27247.1"/>
    </source>
</evidence>
<accession>A0A7C2K1J1</accession>
<organism evidence="2">
    <name type="scientific">candidate division WOR-3 bacterium</name>
    <dbReference type="NCBI Taxonomy" id="2052148"/>
    <lineage>
        <taxon>Bacteria</taxon>
        <taxon>Bacteria division WOR-3</taxon>
    </lineage>
</organism>
<reference evidence="2" key="1">
    <citation type="journal article" date="2020" name="mSystems">
        <title>Genome- and Community-Level Interaction Insights into Carbon Utilization and Element Cycling Functions of Hydrothermarchaeota in Hydrothermal Sediment.</title>
        <authorList>
            <person name="Zhou Z."/>
            <person name="Liu Y."/>
            <person name="Xu W."/>
            <person name="Pan J."/>
            <person name="Luo Z.H."/>
            <person name="Li M."/>
        </authorList>
    </citation>
    <scope>NUCLEOTIDE SEQUENCE [LARGE SCALE GENOMIC DNA]</scope>
    <source>
        <strain evidence="2">SpSt-34</strain>
    </source>
</reference>
<dbReference type="EMBL" id="DSOL01000026">
    <property type="protein sequence ID" value="HEN27247.1"/>
    <property type="molecule type" value="Genomic_DNA"/>
</dbReference>
<proteinExistence type="predicted"/>
<dbReference type="AlphaFoldDB" id="A0A7C2K1J1"/>
<feature type="domain" description="PEP-utilising enzyme mobile" evidence="1">
    <location>
        <begin position="5"/>
        <end position="37"/>
    </location>
</feature>